<feature type="domain" description="JmjC" evidence="10">
    <location>
        <begin position="138"/>
        <end position="302"/>
    </location>
</feature>
<evidence type="ECO:0000256" key="3">
    <source>
        <dbReference type="ARBA" id="ARBA00022448"/>
    </source>
</evidence>
<feature type="transmembrane region" description="Helical" evidence="9">
    <location>
        <begin position="575"/>
        <end position="596"/>
    </location>
</feature>
<keyword evidence="6 9" id="KW-1133">Transmembrane helix</keyword>
<dbReference type="GO" id="GO:0015075">
    <property type="term" value="F:monoatomic ion transmembrane transporter activity"/>
    <property type="evidence" value="ECO:0007669"/>
    <property type="project" value="InterPro"/>
</dbReference>
<dbReference type="Pfam" id="PF03820">
    <property type="entry name" value="SFXNs"/>
    <property type="match status" value="1"/>
</dbReference>
<protein>
    <recommendedName>
        <fullName evidence="10">JmjC domain-containing protein</fullName>
    </recommendedName>
</protein>
<dbReference type="EMBL" id="CAJOBC010000711">
    <property type="protein sequence ID" value="CAF3617615.1"/>
    <property type="molecule type" value="Genomic_DNA"/>
</dbReference>
<organism evidence="11 13">
    <name type="scientific">Didymodactylos carnosus</name>
    <dbReference type="NCBI Taxonomy" id="1234261"/>
    <lineage>
        <taxon>Eukaryota</taxon>
        <taxon>Metazoa</taxon>
        <taxon>Spiralia</taxon>
        <taxon>Gnathifera</taxon>
        <taxon>Rotifera</taxon>
        <taxon>Eurotatoria</taxon>
        <taxon>Bdelloidea</taxon>
        <taxon>Philodinida</taxon>
        <taxon>Philodinidae</taxon>
        <taxon>Didymodactylos</taxon>
    </lineage>
</organism>
<dbReference type="OrthoDB" id="424465at2759"/>
<name>A0A813UPY7_9BILA</name>
<keyword evidence="13" id="KW-1185">Reference proteome</keyword>
<comment type="similarity">
    <text evidence="2">Belongs to the sideroflexin family.</text>
</comment>
<dbReference type="PANTHER" id="PTHR11153">
    <property type="entry name" value="SIDEROFLEXIN"/>
    <property type="match status" value="1"/>
</dbReference>
<dbReference type="Proteomes" id="UP000663829">
    <property type="component" value="Unassembled WGS sequence"/>
</dbReference>
<evidence type="ECO:0000256" key="1">
    <source>
        <dbReference type="ARBA" id="ARBA00004225"/>
    </source>
</evidence>
<sequence length="802" mass="91375">MNSRTIKRINAVKVKARSELKLEDWTKNDYYHDTKIKPINDKLERIDARNVTHEEFIERYERPGIPVMIQHSIDSWPAFDKWTTTRLGKKYRNQKFKVGEDDSGHSVKIKMKYFLDYAENNQDDSPLYLFDSSFGEHPKRRRLMEDYDIPEYFTEDLFHLVGETRRPPYRWWCIGPARSGTGIHIDPLGTSAWNALVAGRKRWCLFPPDTPRELVKTTHIEGGKQKDEGITWFKVVYPKTQTSLWPKEYPCIETIQHPGEVIFVPGGWWHVVQNMDLTIACTQNFCSSVNFPVVWSKTVKGRPKMSQKFMAALKRKRPDLARIAEKIDSNTDYGIQLANISIKMAELVKDANIKIDDPRYDQNTYTGRAKHFFLTTNPLNLLASGKQLDEAKQIVEDYRHGIIAKRDLSVDELWRAKYLYDSAFHPDTKEKMFLAGRMSAQVPCNMTITGFMLTFYKSTPAIIFWQWINQSFNAIVNYTNRSGDKPISNQDLAKSYAIATSAATATALGLKAAVTKLPPIAARFVPFAAVAGANCVNLPFMRYNEIRDGIAVFDENGKRVGESSNAAKKAISQVVLSRIGMAVPGMIIPPIIMNFLEKKEFMRRRTWLNSPIQIALCGVFLVFATPMCCALFPQKSSIAVSKLDPKLREKLLHDGMNDNQRKCESNKDCKYKDGRFGRIDLLSVGLKNTPAFRNLPSTVRPDGYLYSYNPCYPFTEAACMDVAGCQISKDGEQSFPIATQTAMSWSVTPAGNVSLIYTYNQRMLTVNLICTAELDQLEIDGEYELNKYSMSLLSRCSCWNGC</sequence>
<keyword evidence="4 9" id="KW-0812">Transmembrane</keyword>
<evidence type="ECO:0000313" key="13">
    <source>
        <dbReference type="Proteomes" id="UP000663829"/>
    </source>
</evidence>
<keyword evidence="8 9" id="KW-0472">Membrane</keyword>
<dbReference type="InterPro" id="IPR003347">
    <property type="entry name" value="JmjC_dom"/>
</dbReference>
<dbReference type="Gene3D" id="2.60.120.650">
    <property type="entry name" value="Cupin"/>
    <property type="match status" value="1"/>
</dbReference>
<evidence type="ECO:0000256" key="9">
    <source>
        <dbReference type="SAM" id="Phobius"/>
    </source>
</evidence>
<dbReference type="Gene3D" id="1.20.1280.270">
    <property type="match status" value="1"/>
</dbReference>
<comment type="caution">
    <text evidence="11">The sequence shown here is derived from an EMBL/GenBank/DDBJ whole genome shotgun (WGS) entry which is preliminary data.</text>
</comment>
<dbReference type="PANTHER" id="PTHR11153:SF8">
    <property type="entry name" value="SIDEROFLEXIN-1"/>
    <property type="match status" value="1"/>
</dbReference>
<proteinExistence type="inferred from homology"/>
<evidence type="ECO:0000256" key="8">
    <source>
        <dbReference type="ARBA" id="ARBA00023136"/>
    </source>
</evidence>
<dbReference type="PROSITE" id="PS51184">
    <property type="entry name" value="JMJC"/>
    <property type="match status" value="1"/>
</dbReference>
<dbReference type="AlphaFoldDB" id="A0A813UPY7"/>
<dbReference type="GO" id="GO:0140300">
    <property type="term" value="P:serine import into mitochondrion"/>
    <property type="evidence" value="ECO:0007669"/>
    <property type="project" value="TreeGrafter"/>
</dbReference>
<keyword evidence="7" id="KW-0496">Mitochondrion</keyword>
<evidence type="ECO:0000313" key="12">
    <source>
        <dbReference type="EMBL" id="CAF3617615.1"/>
    </source>
</evidence>
<evidence type="ECO:0000313" key="11">
    <source>
        <dbReference type="EMBL" id="CAF0830541.1"/>
    </source>
</evidence>
<evidence type="ECO:0000259" key="10">
    <source>
        <dbReference type="PROSITE" id="PS51184"/>
    </source>
</evidence>
<evidence type="ECO:0000256" key="7">
    <source>
        <dbReference type="ARBA" id="ARBA00023128"/>
    </source>
</evidence>
<reference evidence="11" key="1">
    <citation type="submission" date="2021-02" db="EMBL/GenBank/DDBJ databases">
        <authorList>
            <person name="Nowell W R."/>
        </authorList>
    </citation>
    <scope>NUCLEOTIDE SEQUENCE</scope>
</reference>
<dbReference type="EMBL" id="CAJNOQ010000711">
    <property type="protein sequence ID" value="CAF0830541.1"/>
    <property type="molecule type" value="Genomic_DNA"/>
</dbReference>
<evidence type="ECO:0000256" key="2">
    <source>
        <dbReference type="ARBA" id="ARBA00005974"/>
    </source>
</evidence>
<dbReference type="InterPro" id="IPR004686">
    <property type="entry name" value="Mtc"/>
</dbReference>
<dbReference type="SMART" id="SM00558">
    <property type="entry name" value="JmjC"/>
    <property type="match status" value="1"/>
</dbReference>
<dbReference type="NCBIfam" id="TIGR00798">
    <property type="entry name" value="mtc"/>
    <property type="match status" value="1"/>
</dbReference>
<feature type="transmembrane region" description="Helical" evidence="9">
    <location>
        <begin position="608"/>
        <end position="633"/>
    </location>
</feature>
<evidence type="ECO:0000256" key="6">
    <source>
        <dbReference type="ARBA" id="ARBA00022989"/>
    </source>
</evidence>
<evidence type="ECO:0000256" key="5">
    <source>
        <dbReference type="ARBA" id="ARBA00022970"/>
    </source>
</evidence>
<dbReference type="Pfam" id="PF02373">
    <property type="entry name" value="JmjC"/>
    <property type="match status" value="1"/>
</dbReference>
<gene>
    <name evidence="11" type="ORF">GPM918_LOCUS5030</name>
    <name evidence="12" type="ORF">SRO942_LOCUS5031</name>
</gene>
<evidence type="ECO:0000256" key="4">
    <source>
        <dbReference type="ARBA" id="ARBA00022692"/>
    </source>
</evidence>
<dbReference type="SUPFAM" id="SSF51197">
    <property type="entry name" value="Clavaminate synthase-like"/>
    <property type="match status" value="1"/>
</dbReference>
<comment type="subcellular location">
    <subcellularLocation>
        <location evidence="1">Mitochondrion membrane</location>
        <topology evidence="1">Multi-pass membrane protein</topology>
    </subcellularLocation>
</comment>
<keyword evidence="3" id="KW-0813">Transport</keyword>
<accession>A0A813UPY7</accession>
<dbReference type="Proteomes" id="UP000681722">
    <property type="component" value="Unassembled WGS sequence"/>
</dbReference>
<keyword evidence="5" id="KW-0029">Amino-acid transport</keyword>
<dbReference type="GO" id="GO:0005743">
    <property type="term" value="C:mitochondrial inner membrane"/>
    <property type="evidence" value="ECO:0007669"/>
    <property type="project" value="TreeGrafter"/>
</dbReference>